<organism evidence="3 4">
    <name type="scientific">Microctonus hyperodae</name>
    <name type="common">Parasitoid wasp</name>
    <dbReference type="NCBI Taxonomy" id="165561"/>
    <lineage>
        <taxon>Eukaryota</taxon>
        <taxon>Metazoa</taxon>
        <taxon>Ecdysozoa</taxon>
        <taxon>Arthropoda</taxon>
        <taxon>Hexapoda</taxon>
        <taxon>Insecta</taxon>
        <taxon>Pterygota</taxon>
        <taxon>Neoptera</taxon>
        <taxon>Endopterygota</taxon>
        <taxon>Hymenoptera</taxon>
        <taxon>Apocrita</taxon>
        <taxon>Ichneumonoidea</taxon>
        <taxon>Braconidae</taxon>
        <taxon>Euphorinae</taxon>
        <taxon>Microctonus</taxon>
    </lineage>
</organism>
<feature type="compositionally biased region" description="Basic residues" evidence="2">
    <location>
        <begin position="309"/>
        <end position="336"/>
    </location>
</feature>
<protein>
    <submittedName>
        <fullName evidence="3">Uncharacterized protein</fullName>
    </submittedName>
</protein>
<dbReference type="EMBL" id="JAQQBR010000005">
    <property type="protein sequence ID" value="KAK0175053.1"/>
    <property type="molecule type" value="Genomic_DNA"/>
</dbReference>
<evidence type="ECO:0000256" key="2">
    <source>
        <dbReference type="SAM" id="MobiDB-lite"/>
    </source>
</evidence>
<feature type="compositionally biased region" description="Low complexity" evidence="2">
    <location>
        <begin position="451"/>
        <end position="460"/>
    </location>
</feature>
<proteinExistence type="predicted"/>
<gene>
    <name evidence="3" type="ORF">PV327_008837</name>
</gene>
<sequence>MDFRQKMIVTNSQKYKHEEDDDEDLETLRLAALKSLKAKTSGPNIISTSVIHQPTISQTHPPYNGQKLGGIGRREYYYPNRSLRPIGNVYYSSRNNQNLIEIIPVQENTDCFENETIQRISNSDQLSNDKKEESKFHRYADNASGTDDEDTREPKDSNNLKLKNKIDDEINNDGVINKENQSAIEDNNSSHTAQSKDIHEEDDDEEEEEEDKDDDDDDVLLMADLEEEDSLERLMDEMEREMTEDKPTSEKKEKKSSKKDNMKESNRNHESVKSRGNKFHERNNERMENNPSYKNDRRSSSPYGINRALNKHRSASPKLKSRRKSPRRSPQSRRSPRPLSRQIKKSQRDTRLRSPRKSPPKYSPRPRSPKLSSRSRSPARSPQRKLSPRGRSQSRSPLRRRSPPPRLLSRSRSPRIIRLRSPRDSPSRGSPQSRSPFPRSPKNSPHRSSPRRTSPLLSRMRSPKLSPPKRTSPRARSPLCLSPHKSPWSSPRNSPRLSPKRRRSPLESSKKNRGRSATPDDIINHKRENVTSPELTRVKTKLSSSHKETIESTNDPVLEARKRKFESTRPIDPVNDNKKIKLCRKELSSTTKLFKIMERIVEMDSPTTNAREISENEYELPEAELCIDDTYDFDELEEHVSSESASTNAVTICVEEPPVKVGKERVKKKKKKDKELYQVGKLKGSELPLSERIGKEKKCKKRKEMIVESVKEDTDAALDELVDEEADLRTELSRRRAERLNRTVPIQSARLLQSAFKGVVNEVVKNNAKVIQRHLAKAEEKSNSKEIRRVTVLHRALPDLDNSEDETIDSKVPVRFRLGVNKPTKETRESKCSRKSSKRQGRKVKHKNILITNDIERSE</sequence>
<keyword evidence="1" id="KW-0175">Coiled coil</keyword>
<feature type="coiled-coil region" evidence="1">
    <location>
        <begin position="711"/>
        <end position="781"/>
    </location>
</feature>
<feature type="compositionally biased region" description="Basic and acidic residues" evidence="2">
    <location>
        <begin position="231"/>
        <end position="299"/>
    </location>
</feature>
<feature type="region of interest" description="Disordered" evidence="2">
    <location>
        <begin position="179"/>
        <end position="551"/>
    </location>
</feature>
<accession>A0AA39FSU0</accession>
<feature type="compositionally biased region" description="Low complexity" evidence="2">
    <location>
        <begin position="427"/>
        <end position="441"/>
    </location>
</feature>
<evidence type="ECO:0000256" key="1">
    <source>
        <dbReference type="SAM" id="Coils"/>
    </source>
</evidence>
<evidence type="ECO:0000313" key="4">
    <source>
        <dbReference type="Proteomes" id="UP001168972"/>
    </source>
</evidence>
<dbReference type="AlphaFoldDB" id="A0AA39FSU0"/>
<dbReference type="Proteomes" id="UP001168972">
    <property type="component" value="Unassembled WGS sequence"/>
</dbReference>
<feature type="compositionally biased region" description="Basic and acidic residues" evidence="2">
    <location>
        <begin position="127"/>
        <end position="140"/>
    </location>
</feature>
<feature type="compositionally biased region" description="Low complexity" evidence="2">
    <location>
        <begin position="485"/>
        <end position="497"/>
    </location>
</feature>
<keyword evidence="4" id="KW-1185">Reference proteome</keyword>
<name>A0AA39FSU0_MICHY</name>
<feature type="region of interest" description="Disordered" evidence="2">
    <location>
        <begin position="123"/>
        <end position="166"/>
    </location>
</feature>
<reference evidence="3" key="1">
    <citation type="journal article" date="2023" name="bioRxiv">
        <title>Scaffold-level genome assemblies of two parasitoid biocontrol wasps reveal the parthenogenesis mechanism and an associated novel virus.</title>
        <authorList>
            <person name="Inwood S."/>
            <person name="Skelly J."/>
            <person name="Guhlin J."/>
            <person name="Harrop T."/>
            <person name="Goldson S."/>
            <person name="Dearden P."/>
        </authorList>
    </citation>
    <scope>NUCLEOTIDE SEQUENCE</scope>
    <source>
        <strain evidence="3">Lincoln</strain>
        <tissue evidence="3">Whole body</tissue>
    </source>
</reference>
<comment type="caution">
    <text evidence="3">The sequence shown here is derived from an EMBL/GenBank/DDBJ whole genome shotgun (WGS) entry which is preliminary data.</text>
</comment>
<feature type="compositionally biased region" description="Acidic residues" evidence="2">
    <location>
        <begin position="200"/>
        <end position="230"/>
    </location>
</feature>
<evidence type="ECO:0000313" key="3">
    <source>
        <dbReference type="EMBL" id="KAK0175053.1"/>
    </source>
</evidence>
<feature type="compositionally biased region" description="Basic and acidic residues" evidence="2">
    <location>
        <begin position="823"/>
        <end position="832"/>
    </location>
</feature>
<feature type="region of interest" description="Disordered" evidence="2">
    <location>
        <begin position="821"/>
        <end position="859"/>
    </location>
</feature>
<reference evidence="3" key="2">
    <citation type="submission" date="2023-03" db="EMBL/GenBank/DDBJ databases">
        <authorList>
            <person name="Inwood S.N."/>
            <person name="Skelly J.G."/>
            <person name="Guhlin J."/>
            <person name="Harrop T.W.R."/>
            <person name="Goldson S.G."/>
            <person name="Dearden P.K."/>
        </authorList>
    </citation>
    <scope>NUCLEOTIDE SEQUENCE</scope>
    <source>
        <strain evidence="3">Lincoln</strain>
        <tissue evidence="3">Whole body</tissue>
    </source>
</reference>
<feature type="compositionally biased region" description="Basic and acidic residues" evidence="2">
    <location>
        <begin position="152"/>
        <end position="166"/>
    </location>
</feature>
<feature type="compositionally biased region" description="Basic residues" evidence="2">
    <location>
        <begin position="833"/>
        <end position="848"/>
    </location>
</feature>
<feature type="compositionally biased region" description="Low complexity" evidence="2">
    <location>
        <begin position="369"/>
        <end position="381"/>
    </location>
</feature>
<feature type="compositionally biased region" description="Polar residues" evidence="2">
    <location>
        <begin position="179"/>
        <end position="193"/>
    </location>
</feature>